<protein>
    <submittedName>
        <fullName evidence="6">ThiJ/PfpI family protein</fullName>
    </submittedName>
</protein>
<gene>
    <name evidence="6" type="ordered locus">Q7C_2651</name>
</gene>
<dbReference type="KEGG" id="mec:Q7C_2651"/>
<keyword evidence="1" id="KW-0346">Stress response</keyword>
<dbReference type="InterPro" id="IPR002818">
    <property type="entry name" value="DJ-1/PfpI"/>
</dbReference>
<organism evidence="6 7">
    <name type="scientific">Methylophaga frappieri (strain ATCC BAA-2434 / DSM 25690 / JAM7)</name>
    <dbReference type="NCBI Taxonomy" id="754477"/>
    <lineage>
        <taxon>Bacteria</taxon>
        <taxon>Pseudomonadati</taxon>
        <taxon>Pseudomonadota</taxon>
        <taxon>Gammaproteobacteria</taxon>
        <taxon>Thiotrichales</taxon>
        <taxon>Piscirickettsiaceae</taxon>
        <taxon>Methylophaga</taxon>
    </lineage>
</organism>
<accession>I1YLH9</accession>
<dbReference type="Gene3D" id="3.40.50.880">
    <property type="match status" value="1"/>
</dbReference>
<evidence type="ECO:0000313" key="7">
    <source>
        <dbReference type="Proteomes" id="UP000009145"/>
    </source>
</evidence>
<dbReference type="CDD" id="cd03141">
    <property type="entry name" value="GATase1_Hsp31_like"/>
    <property type="match status" value="1"/>
</dbReference>
<name>I1YLH9_METFJ</name>
<dbReference type="InterPro" id="IPR050325">
    <property type="entry name" value="Prot/Nucl_acid_deglycase"/>
</dbReference>
<evidence type="ECO:0000256" key="4">
    <source>
        <dbReference type="SAM" id="MobiDB-lite"/>
    </source>
</evidence>
<dbReference type="OrthoDB" id="9792284at2"/>
<evidence type="ECO:0000256" key="1">
    <source>
        <dbReference type="ARBA" id="ARBA00023016"/>
    </source>
</evidence>
<dbReference type="PANTHER" id="PTHR48094:SF11">
    <property type="entry name" value="GLUTATHIONE-INDEPENDENT GLYOXALASE HSP31-RELATED"/>
    <property type="match status" value="1"/>
</dbReference>
<comment type="similarity">
    <text evidence="3">Belongs to the peptidase C56 family. HSP31-like subfamily.</text>
</comment>
<dbReference type="Pfam" id="PF01965">
    <property type="entry name" value="DJ-1_PfpI"/>
    <property type="match status" value="1"/>
</dbReference>
<dbReference type="GO" id="GO:0019243">
    <property type="term" value="P:methylglyoxal catabolic process to D-lactate via S-lactoyl-glutathione"/>
    <property type="evidence" value="ECO:0007669"/>
    <property type="project" value="TreeGrafter"/>
</dbReference>
<dbReference type="eggNOG" id="COG0693">
    <property type="taxonomic scope" value="Bacteria"/>
</dbReference>
<dbReference type="EMBL" id="CP003380">
    <property type="protein sequence ID" value="AFJ03772.1"/>
    <property type="molecule type" value="Genomic_DNA"/>
</dbReference>
<dbReference type="SUPFAM" id="SSF52317">
    <property type="entry name" value="Class I glutamine amidotransferase-like"/>
    <property type="match status" value="1"/>
</dbReference>
<dbReference type="STRING" id="754477.Q7C_2651"/>
<dbReference type="HOGENOM" id="CLU_070319_2_0_6"/>
<dbReference type="PANTHER" id="PTHR48094">
    <property type="entry name" value="PROTEIN/NUCLEIC ACID DEGLYCASE DJ-1-RELATED"/>
    <property type="match status" value="1"/>
</dbReference>
<reference evidence="6 7" key="1">
    <citation type="journal article" date="2012" name="J. Bacteriol.">
        <title>Complete genome sequences of Methylophaga sp. strain JAM1 and Methylophaga sp. strain JAM7.</title>
        <authorList>
            <person name="Villeneuve C."/>
            <person name="Martineau C."/>
            <person name="Mauffrey F."/>
            <person name="Villemur R."/>
        </authorList>
    </citation>
    <scope>NUCLEOTIDE SEQUENCE [LARGE SCALE GENOMIC DNA]</scope>
    <source>
        <strain evidence="6 7">JAM7</strain>
    </source>
</reference>
<dbReference type="Proteomes" id="UP000009145">
    <property type="component" value="Chromosome"/>
</dbReference>
<dbReference type="InterPro" id="IPR029062">
    <property type="entry name" value="Class_I_gatase-like"/>
</dbReference>
<sequence precursor="true">MKVLMVLTSHDALGNTGEKTGFWLEEFAAPYYVLKDAGAEIVLASPNGGQPPLDPKSDQPDFQTADTDRFNQDEQAKQHLANTVRLDSVNSSDFDAVFYPGGHGPLWDLTNHPASIKLIEQLYAAGKPVASVCHAPTVLLNVKTSDGEYLVKDKNVTAFSNSEESAVGLAQVVPFLLEDALKERGAIYHKGEDWASLVQVDGKLITGQNPASSAETAQALLDALNS</sequence>
<evidence type="ECO:0000256" key="3">
    <source>
        <dbReference type="ARBA" id="ARBA00038493"/>
    </source>
</evidence>
<evidence type="ECO:0000256" key="2">
    <source>
        <dbReference type="ARBA" id="ARBA00023239"/>
    </source>
</evidence>
<dbReference type="GO" id="GO:0005737">
    <property type="term" value="C:cytoplasm"/>
    <property type="evidence" value="ECO:0007669"/>
    <property type="project" value="TreeGrafter"/>
</dbReference>
<dbReference type="RefSeq" id="WP_014705190.1">
    <property type="nucleotide sequence ID" value="NC_017856.1"/>
</dbReference>
<evidence type="ECO:0000259" key="5">
    <source>
        <dbReference type="Pfam" id="PF01965"/>
    </source>
</evidence>
<feature type="domain" description="DJ-1/PfpI" evidence="5">
    <location>
        <begin position="25"/>
        <end position="222"/>
    </location>
</feature>
<dbReference type="PATRIC" id="fig|754477.3.peg.2607"/>
<keyword evidence="7" id="KW-1185">Reference proteome</keyword>
<feature type="region of interest" description="Disordered" evidence="4">
    <location>
        <begin position="44"/>
        <end position="65"/>
    </location>
</feature>
<evidence type="ECO:0000313" key="6">
    <source>
        <dbReference type="EMBL" id="AFJ03772.1"/>
    </source>
</evidence>
<dbReference type="AlphaFoldDB" id="I1YLH9"/>
<dbReference type="GO" id="GO:0019172">
    <property type="term" value="F:glyoxalase III activity"/>
    <property type="evidence" value="ECO:0007669"/>
    <property type="project" value="TreeGrafter"/>
</dbReference>
<keyword evidence="2" id="KW-0456">Lyase</keyword>
<proteinExistence type="inferred from homology"/>